<dbReference type="STRING" id="226505.SAMN05444394_3461"/>
<sequence>MEITKFNETIDIWIDELSRFNIWQLKIKPDERSWSLGQLYNHLIEETNWYNDQIEVTLGNEENICKTTSNAAKILFKRGSFENKRFQGDPFISENVKQPITVSKLKSELEQLKKKTNDIWIIIMNTSKLGKSEHPGLGFLNCYEWIQYSEMHMRHHLKQKIRIEEFLKQSNNYSQQGL</sequence>
<organism evidence="1 2">
    <name type="scientific">Algoriphagus halophilus</name>
    <dbReference type="NCBI Taxonomy" id="226505"/>
    <lineage>
        <taxon>Bacteria</taxon>
        <taxon>Pseudomonadati</taxon>
        <taxon>Bacteroidota</taxon>
        <taxon>Cytophagia</taxon>
        <taxon>Cytophagales</taxon>
        <taxon>Cyclobacteriaceae</taxon>
        <taxon>Algoriphagus</taxon>
    </lineage>
</organism>
<proteinExistence type="predicted"/>
<gene>
    <name evidence="1" type="ORF">SAMN05444394_3461</name>
</gene>
<reference evidence="2" key="1">
    <citation type="submission" date="2016-11" db="EMBL/GenBank/DDBJ databases">
        <authorList>
            <person name="Varghese N."/>
            <person name="Submissions S."/>
        </authorList>
    </citation>
    <scope>NUCLEOTIDE SEQUENCE [LARGE SCALE GENOMIC DNA]</scope>
    <source>
        <strain evidence="2">DSM 15292</strain>
    </source>
</reference>
<accession>A0A1N6H125</accession>
<evidence type="ECO:0000313" key="2">
    <source>
        <dbReference type="Proteomes" id="UP000185221"/>
    </source>
</evidence>
<keyword evidence="2" id="KW-1185">Reference proteome</keyword>
<dbReference type="SUPFAM" id="SSF109854">
    <property type="entry name" value="DinB/YfiT-like putative metalloenzymes"/>
    <property type="match status" value="1"/>
</dbReference>
<dbReference type="RefSeq" id="WP_074226257.1">
    <property type="nucleotide sequence ID" value="NZ_FSRC01000003.1"/>
</dbReference>
<name>A0A1N6H125_9BACT</name>
<evidence type="ECO:0000313" key="1">
    <source>
        <dbReference type="EMBL" id="SIO13503.1"/>
    </source>
</evidence>
<dbReference type="Gene3D" id="1.20.120.450">
    <property type="entry name" value="dinb family like domain"/>
    <property type="match status" value="1"/>
</dbReference>
<dbReference type="InterPro" id="IPR034660">
    <property type="entry name" value="DinB/YfiT-like"/>
</dbReference>
<protein>
    <recommendedName>
        <fullName evidence="3">DinB superfamily protein</fullName>
    </recommendedName>
</protein>
<dbReference type="AlphaFoldDB" id="A0A1N6H125"/>
<dbReference type="OrthoDB" id="679284at2"/>
<evidence type="ECO:0008006" key="3">
    <source>
        <dbReference type="Google" id="ProtNLM"/>
    </source>
</evidence>
<dbReference type="Proteomes" id="UP000185221">
    <property type="component" value="Unassembled WGS sequence"/>
</dbReference>
<dbReference type="EMBL" id="FSRC01000003">
    <property type="protein sequence ID" value="SIO13503.1"/>
    <property type="molecule type" value="Genomic_DNA"/>
</dbReference>